<accession>A0ACC1QE35</accession>
<evidence type="ECO:0000313" key="2">
    <source>
        <dbReference type="Proteomes" id="UP001148737"/>
    </source>
</evidence>
<dbReference type="EMBL" id="JANAKD010003417">
    <property type="protein sequence ID" value="KAJ3472153.1"/>
    <property type="molecule type" value="Genomic_DNA"/>
</dbReference>
<name>A0ACC1QE35_9HYPO</name>
<comment type="caution">
    <text evidence="1">The sequence shown here is derived from an EMBL/GenBank/DDBJ whole genome shotgun (WGS) entry which is preliminary data.</text>
</comment>
<keyword evidence="2" id="KW-1185">Reference proteome</keyword>
<organism evidence="1 2">
    <name type="scientific">Lecanicillium saksenae</name>
    <dbReference type="NCBI Taxonomy" id="468837"/>
    <lineage>
        <taxon>Eukaryota</taxon>
        <taxon>Fungi</taxon>
        <taxon>Dikarya</taxon>
        <taxon>Ascomycota</taxon>
        <taxon>Pezizomycotina</taxon>
        <taxon>Sordariomycetes</taxon>
        <taxon>Hypocreomycetidae</taxon>
        <taxon>Hypocreales</taxon>
        <taxon>Cordycipitaceae</taxon>
        <taxon>Lecanicillium</taxon>
    </lineage>
</organism>
<dbReference type="Proteomes" id="UP001148737">
    <property type="component" value="Unassembled WGS sequence"/>
</dbReference>
<evidence type="ECO:0000313" key="1">
    <source>
        <dbReference type="EMBL" id="KAJ3472153.1"/>
    </source>
</evidence>
<reference evidence="1" key="1">
    <citation type="submission" date="2022-07" db="EMBL/GenBank/DDBJ databases">
        <title>Genome Sequence of Lecanicillium saksenae.</title>
        <authorList>
            <person name="Buettner E."/>
        </authorList>
    </citation>
    <scope>NUCLEOTIDE SEQUENCE</scope>
    <source>
        <strain evidence="1">VT-O1</strain>
    </source>
</reference>
<gene>
    <name evidence="1" type="ORF">NLG97_g11241</name>
</gene>
<protein>
    <submittedName>
        <fullName evidence="1">Uncharacterized protein</fullName>
    </submittedName>
</protein>
<proteinExistence type="predicted"/>
<sequence>MIPNEYQPPRKLMPSSAGRRLRANAAQAPHTNSSSAPMIALCPPASAVILFQRFRLLLTSGYEKFLNLTKVLLAGALQGLWLVVVPSGGFARKPHLIDHALVGNAARVVSIGGFGQAKNDGSRGDDLNLRVDSTSSSP</sequence>